<evidence type="ECO:0000313" key="12">
    <source>
        <dbReference type="EMBL" id="RAO69107.1"/>
    </source>
</evidence>
<evidence type="ECO:0000256" key="1">
    <source>
        <dbReference type="ARBA" id="ARBA00001936"/>
    </source>
</evidence>
<evidence type="ECO:0000256" key="4">
    <source>
        <dbReference type="ARBA" id="ARBA00022722"/>
    </source>
</evidence>
<evidence type="ECO:0000313" key="13">
    <source>
        <dbReference type="Proteomes" id="UP000249363"/>
    </source>
</evidence>
<accession>A0A364KZW6</accession>
<dbReference type="Proteomes" id="UP000249363">
    <property type="component" value="Unassembled WGS sequence"/>
</dbReference>
<gene>
    <name evidence="12" type="ORF">BHQ10_005119</name>
</gene>
<dbReference type="GO" id="GO:0003697">
    <property type="term" value="F:single-stranded DNA binding"/>
    <property type="evidence" value="ECO:0007669"/>
    <property type="project" value="TreeGrafter"/>
</dbReference>
<dbReference type="PANTHER" id="PTHR15822:SF4">
    <property type="entry name" value="TYROSYL-DNA PHOSPHODIESTERASE 2"/>
    <property type="match status" value="1"/>
</dbReference>
<dbReference type="GO" id="GO:0006302">
    <property type="term" value="P:double-strand break repair"/>
    <property type="evidence" value="ECO:0007669"/>
    <property type="project" value="TreeGrafter"/>
</dbReference>
<evidence type="ECO:0000256" key="3">
    <source>
        <dbReference type="ARBA" id="ARBA00004322"/>
    </source>
</evidence>
<organism evidence="12 13">
    <name type="scientific">Talaromyces amestolkiae</name>
    <dbReference type="NCBI Taxonomy" id="1196081"/>
    <lineage>
        <taxon>Eukaryota</taxon>
        <taxon>Fungi</taxon>
        <taxon>Dikarya</taxon>
        <taxon>Ascomycota</taxon>
        <taxon>Pezizomycotina</taxon>
        <taxon>Eurotiomycetes</taxon>
        <taxon>Eurotiomycetidae</taxon>
        <taxon>Eurotiales</taxon>
        <taxon>Trichocomaceae</taxon>
        <taxon>Talaromyces</taxon>
        <taxon>Talaromyces sect. Talaromyces</taxon>
    </lineage>
</organism>
<keyword evidence="9" id="KW-0234">DNA repair</keyword>
<dbReference type="SUPFAM" id="SSF56219">
    <property type="entry name" value="DNase I-like"/>
    <property type="match status" value="1"/>
</dbReference>
<dbReference type="GO" id="GO:0070260">
    <property type="term" value="F:5'-tyrosyl-DNA phosphodiesterase activity"/>
    <property type="evidence" value="ECO:0007669"/>
    <property type="project" value="TreeGrafter"/>
</dbReference>
<evidence type="ECO:0000256" key="7">
    <source>
        <dbReference type="ARBA" id="ARBA00022801"/>
    </source>
</evidence>
<keyword evidence="7" id="KW-0378">Hydrolase</keyword>
<dbReference type="InterPro" id="IPR051547">
    <property type="entry name" value="TDP2-like"/>
</dbReference>
<dbReference type="InterPro" id="IPR036691">
    <property type="entry name" value="Endo/exonu/phosph_ase_sf"/>
</dbReference>
<dbReference type="AlphaFoldDB" id="A0A364KZW6"/>
<keyword evidence="4" id="KW-0540">Nuclease</keyword>
<dbReference type="InterPro" id="IPR005135">
    <property type="entry name" value="Endo/exonuclease/phosphatase"/>
</dbReference>
<dbReference type="CDD" id="cd09080">
    <property type="entry name" value="TDP2"/>
    <property type="match status" value="1"/>
</dbReference>
<dbReference type="STRING" id="1196081.A0A364KZW6"/>
<feature type="domain" description="Endonuclease/exonuclease/phosphatase" evidence="11">
    <location>
        <begin position="67"/>
        <end position="333"/>
    </location>
</feature>
<keyword evidence="5" id="KW-0479">Metal-binding</keyword>
<dbReference type="GO" id="GO:0004518">
    <property type="term" value="F:nuclease activity"/>
    <property type="evidence" value="ECO:0007669"/>
    <property type="project" value="UniProtKB-KW"/>
</dbReference>
<protein>
    <recommendedName>
        <fullName evidence="11">Endonuclease/exonuclease/phosphatase domain-containing protein</fullName>
    </recommendedName>
</protein>
<dbReference type="GO" id="GO:0005737">
    <property type="term" value="C:cytoplasm"/>
    <property type="evidence" value="ECO:0007669"/>
    <property type="project" value="TreeGrafter"/>
</dbReference>
<evidence type="ECO:0000256" key="2">
    <source>
        <dbReference type="ARBA" id="ARBA00001946"/>
    </source>
</evidence>
<keyword evidence="10" id="KW-0539">Nucleus</keyword>
<keyword evidence="6" id="KW-0227">DNA damage</keyword>
<comment type="cofactor">
    <cofactor evidence="2">
        <name>Mg(2+)</name>
        <dbReference type="ChEBI" id="CHEBI:18420"/>
    </cofactor>
</comment>
<dbReference type="OrthoDB" id="9975959at2759"/>
<evidence type="ECO:0000256" key="10">
    <source>
        <dbReference type="ARBA" id="ARBA00023242"/>
    </source>
</evidence>
<reference evidence="12 13" key="1">
    <citation type="journal article" date="2017" name="Biotechnol. Biofuels">
        <title>Differential beta-glucosidase expression as a function of carbon source availability in Talaromyces amestolkiae: a genomic and proteomic approach.</title>
        <authorList>
            <person name="de Eugenio L.I."/>
            <person name="Mendez-Liter J.A."/>
            <person name="Nieto-Dominguez M."/>
            <person name="Alonso L."/>
            <person name="Gil-Munoz J."/>
            <person name="Barriuso J."/>
            <person name="Prieto A."/>
            <person name="Martinez M.J."/>
        </authorList>
    </citation>
    <scope>NUCLEOTIDE SEQUENCE [LARGE SCALE GENOMIC DNA]</scope>
    <source>
        <strain evidence="12 13">CIB</strain>
    </source>
</reference>
<comment type="caution">
    <text evidence="12">The sequence shown here is derived from an EMBL/GenBank/DDBJ whole genome shotgun (WGS) entry which is preliminary data.</text>
</comment>
<proteinExistence type="predicted"/>
<evidence type="ECO:0000256" key="5">
    <source>
        <dbReference type="ARBA" id="ARBA00022723"/>
    </source>
</evidence>
<evidence type="ECO:0000259" key="11">
    <source>
        <dbReference type="Pfam" id="PF03372"/>
    </source>
</evidence>
<dbReference type="GO" id="GO:0046872">
    <property type="term" value="F:metal ion binding"/>
    <property type="evidence" value="ECO:0007669"/>
    <property type="project" value="UniProtKB-KW"/>
</dbReference>
<evidence type="ECO:0000256" key="8">
    <source>
        <dbReference type="ARBA" id="ARBA00022842"/>
    </source>
</evidence>
<dbReference type="Gene3D" id="3.60.10.10">
    <property type="entry name" value="Endonuclease/exonuclease/phosphatase"/>
    <property type="match status" value="1"/>
</dbReference>
<sequence>MDELVKKAIQKAEAFKKLPNSTSWKDDEPCTQPYYIWIEERKEWQAKSSNSDSQTHSAGSFTLVLFSWNIDFMLPLPDIRMDAALAHLHELTGQLLSTPNTAVVIHLQECVPSDLVNISQKQWIRDNFFLTDINASAWGNGAYGTTTLVDRRLSLSSCFRVHYAKTRMERDALFVDVAMPAALNNNNKGKILRLCNTHLESLALEPPFRPAQMQVVASHMHMEDVVGATVMGDFNAIQPFDSLLHSDNGLKDAYLELGGQENSNEGCTWGQQALPELRKLFGLSRMDKLYYRGSNLKLLDFQRFGAGVEIPEGKDDRGQLLSLGFEKAWITDHLGIKAVFHVMDNVQP</sequence>
<name>A0A364KZW6_TALAM</name>
<evidence type="ECO:0000256" key="6">
    <source>
        <dbReference type="ARBA" id="ARBA00022763"/>
    </source>
</evidence>
<keyword evidence="13" id="KW-1185">Reference proteome</keyword>
<dbReference type="GeneID" id="63794335"/>
<evidence type="ECO:0000256" key="9">
    <source>
        <dbReference type="ARBA" id="ARBA00023204"/>
    </source>
</evidence>
<keyword evidence="8" id="KW-0460">Magnesium</keyword>
<dbReference type="Pfam" id="PF03372">
    <property type="entry name" value="Exo_endo_phos"/>
    <property type="match status" value="1"/>
</dbReference>
<comment type="cofactor">
    <cofactor evidence="1">
        <name>Mn(2+)</name>
        <dbReference type="ChEBI" id="CHEBI:29035"/>
    </cofactor>
</comment>
<dbReference type="RefSeq" id="XP_040733623.1">
    <property type="nucleotide sequence ID" value="XM_040877560.1"/>
</dbReference>
<dbReference type="EMBL" id="MIKG01000009">
    <property type="protein sequence ID" value="RAO69107.1"/>
    <property type="molecule type" value="Genomic_DNA"/>
</dbReference>
<dbReference type="PANTHER" id="PTHR15822">
    <property type="entry name" value="TRAF AND TNF RECEPTOR-ASSOCIATED PROTEIN"/>
    <property type="match status" value="1"/>
</dbReference>
<comment type="subcellular location">
    <subcellularLocation>
        <location evidence="3">Nucleus</location>
        <location evidence="3">PML body</location>
    </subcellularLocation>
</comment>